<accession>A0A0A3EJU5</accession>
<gene>
    <name evidence="2" type="ORF">HB761_03775</name>
    <name evidence="3" type="ORF">PUN50_12765</name>
</gene>
<dbReference type="Proteomes" id="UP001219537">
    <property type="component" value="Chromosome 1"/>
</dbReference>
<feature type="transmembrane region" description="Helical" evidence="1">
    <location>
        <begin position="37"/>
        <end position="59"/>
    </location>
</feature>
<evidence type="ECO:0000313" key="2">
    <source>
        <dbReference type="EMBL" id="UTZ25955.1"/>
    </source>
</evidence>
<dbReference type="RefSeq" id="WP_005425482.1">
    <property type="nucleotide sequence ID" value="NZ_BBKG01000023.1"/>
</dbReference>
<dbReference type="GeneID" id="67378087"/>
<keyword evidence="1" id="KW-1133">Transmembrane helix</keyword>
<sequence length="69" mass="7746">MPLVACPVCEKQISKRAHTCPGCGEPDPLNHLAKSKFLSFIFWIVVLAGVGYVAWFYLVPMLVEMLRSH</sequence>
<dbReference type="EMBL" id="CP117988">
    <property type="protein sequence ID" value="WDG07609.1"/>
    <property type="molecule type" value="Genomic_DNA"/>
</dbReference>
<evidence type="ECO:0000256" key="1">
    <source>
        <dbReference type="SAM" id="Phobius"/>
    </source>
</evidence>
<dbReference type="EMBL" id="CP050467">
    <property type="protein sequence ID" value="UTZ25955.1"/>
    <property type="molecule type" value="Genomic_DNA"/>
</dbReference>
<reference evidence="2" key="1">
    <citation type="submission" date="2020-03" db="EMBL/GenBank/DDBJ databases">
        <title>Five strains of Vibrio campbellii isolated from Mariana Trench.</title>
        <authorList>
            <person name="Liang J."/>
            <person name="Zhang X.-H."/>
        </authorList>
    </citation>
    <scope>NUCLEOTIDE SEQUENCE</scope>
    <source>
        <strain evidence="2">LJC014</strain>
    </source>
</reference>
<dbReference type="AlphaFoldDB" id="A0A0A3EJU5"/>
<evidence type="ECO:0000313" key="4">
    <source>
        <dbReference type="Proteomes" id="UP001058687"/>
    </source>
</evidence>
<keyword evidence="1" id="KW-0472">Membrane</keyword>
<dbReference type="Proteomes" id="UP001058687">
    <property type="component" value="Chromosome 1"/>
</dbReference>
<dbReference type="OMA" id="PVCEKQI"/>
<proteinExistence type="predicted"/>
<keyword evidence="1" id="KW-0812">Transmembrane</keyword>
<dbReference type="OrthoDB" id="5879670at2"/>
<protein>
    <recommendedName>
        <fullName evidence="5">DUF2116 family Zn-ribbon domain-containing protein</fullName>
    </recommendedName>
</protein>
<evidence type="ECO:0008006" key="5">
    <source>
        <dbReference type="Google" id="ProtNLM"/>
    </source>
</evidence>
<reference evidence="3" key="2">
    <citation type="submission" date="2023-02" db="EMBL/GenBank/DDBJ databases">
        <title>Isolation, identification, and genome analysis of Vibrio campbellii in the Penaeus vannamei larvae stage.</title>
        <authorList>
            <person name="Huang T."/>
            <person name="Zhang B."/>
        </authorList>
    </citation>
    <scope>NUCLEOTIDE SEQUENCE</scope>
    <source>
        <strain evidence="3">20220413_1</strain>
    </source>
</reference>
<organism evidence="2 4">
    <name type="scientific">Vibrio campbellii</name>
    <dbReference type="NCBI Taxonomy" id="680"/>
    <lineage>
        <taxon>Bacteria</taxon>
        <taxon>Pseudomonadati</taxon>
        <taxon>Pseudomonadota</taxon>
        <taxon>Gammaproteobacteria</taxon>
        <taxon>Vibrionales</taxon>
        <taxon>Vibrionaceae</taxon>
        <taxon>Vibrio</taxon>
    </lineage>
</organism>
<evidence type="ECO:0000313" key="3">
    <source>
        <dbReference type="EMBL" id="WDG07609.1"/>
    </source>
</evidence>
<name>A0A0A3EJU5_9VIBR</name>